<dbReference type="EMBL" id="JBHRVU010000004">
    <property type="protein sequence ID" value="MFC3440161.1"/>
    <property type="molecule type" value="Genomic_DNA"/>
</dbReference>
<dbReference type="InterPro" id="IPR018841">
    <property type="entry name" value="DUF2442"/>
</dbReference>
<proteinExistence type="predicted"/>
<accession>A0ABV7NAW1</accession>
<dbReference type="RefSeq" id="WP_380792976.1">
    <property type="nucleotide sequence ID" value="NZ_JBHRVU010000004.1"/>
</dbReference>
<gene>
    <name evidence="1" type="ORF">ACFOKF_02935</name>
</gene>
<evidence type="ECO:0000313" key="2">
    <source>
        <dbReference type="Proteomes" id="UP001595681"/>
    </source>
</evidence>
<dbReference type="Pfam" id="PF10387">
    <property type="entry name" value="DUF2442"/>
    <property type="match status" value="1"/>
</dbReference>
<reference evidence="2" key="1">
    <citation type="journal article" date="2019" name="Int. J. Syst. Evol. Microbiol.">
        <title>The Global Catalogue of Microorganisms (GCM) 10K type strain sequencing project: providing services to taxonomists for standard genome sequencing and annotation.</title>
        <authorList>
            <consortium name="The Broad Institute Genomics Platform"/>
            <consortium name="The Broad Institute Genome Sequencing Center for Infectious Disease"/>
            <person name="Wu L."/>
            <person name="Ma J."/>
        </authorList>
    </citation>
    <scope>NUCLEOTIDE SEQUENCE [LARGE SCALE GENOMIC DNA]</scope>
    <source>
        <strain evidence="2">CCM 7491</strain>
    </source>
</reference>
<name>A0ABV7NAW1_9SPHN</name>
<dbReference type="Proteomes" id="UP001595681">
    <property type="component" value="Unassembled WGS sequence"/>
</dbReference>
<comment type="caution">
    <text evidence="1">The sequence shown here is derived from an EMBL/GenBank/DDBJ whole genome shotgun (WGS) entry which is preliminary data.</text>
</comment>
<dbReference type="Gene3D" id="3.30.2020.40">
    <property type="entry name" value="Uncharacterised protein PF10387, DUF2442"/>
    <property type="match status" value="1"/>
</dbReference>
<protein>
    <submittedName>
        <fullName evidence="1">DUF2442 domain-containing protein</fullName>
    </submittedName>
</protein>
<organism evidence="1 2">
    <name type="scientific">Sphingobium rhizovicinum</name>
    <dbReference type="NCBI Taxonomy" id="432308"/>
    <lineage>
        <taxon>Bacteria</taxon>
        <taxon>Pseudomonadati</taxon>
        <taxon>Pseudomonadota</taxon>
        <taxon>Alphaproteobacteria</taxon>
        <taxon>Sphingomonadales</taxon>
        <taxon>Sphingomonadaceae</taxon>
        <taxon>Sphingobium</taxon>
    </lineage>
</organism>
<evidence type="ECO:0000313" key="1">
    <source>
        <dbReference type="EMBL" id="MFC3440161.1"/>
    </source>
</evidence>
<keyword evidence="2" id="KW-1185">Reference proteome</keyword>
<sequence>MTSSPRPTDVRFDEAQMWVDLEDGRTLGIPLVWFPRLLHATPAQRADFFLSPSGLHWEEIDEDISIAGLLAGRGDQTRSRKAAA</sequence>